<proteinExistence type="predicted"/>
<protein>
    <submittedName>
        <fullName evidence="1">Uncharacterized protein</fullName>
    </submittedName>
</protein>
<accession>A0A0F9NFF3</accession>
<dbReference type="AlphaFoldDB" id="A0A0F9NFF3"/>
<sequence length="92" mass="10490">MINQAPTRILIITVDFIDQASAKYQNLVNNNKKENKVDLINQAPTQEKPNAYIRKIKTPQLIYIIEKVDLINQAPTRILIITVGFIDQAPTM</sequence>
<organism evidence="1">
    <name type="scientific">marine sediment metagenome</name>
    <dbReference type="NCBI Taxonomy" id="412755"/>
    <lineage>
        <taxon>unclassified sequences</taxon>
        <taxon>metagenomes</taxon>
        <taxon>ecological metagenomes</taxon>
    </lineage>
</organism>
<name>A0A0F9NFF3_9ZZZZ</name>
<dbReference type="EMBL" id="LAZR01003588">
    <property type="protein sequence ID" value="KKN16704.1"/>
    <property type="molecule type" value="Genomic_DNA"/>
</dbReference>
<gene>
    <name evidence="1" type="ORF">LCGC14_0973250</name>
</gene>
<evidence type="ECO:0000313" key="1">
    <source>
        <dbReference type="EMBL" id="KKN16704.1"/>
    </source>
</evidence>
<comment type="caution">
    <text evidence="1">The sequence shown here is derived from an EMBL/GenBank/DDBJ whole genome shotgun (WGS) entry which is preliminary data.</text>
</comment>
<reference evidence="1" key="1">
    <citation type="journal article" date="2015" name="Nature">
        <title>Complex archaea that bridge the gap between prokaryotes and eukaryotes.</title>
        <authorList>
            <person name="Spang A."/>
            <person name="Saw J.H."/>
            <person name="Jorgensen S.L."/>
            <person name="Zaremba-Niedzwiedzka K."/>
            <person name="Martijn J."/>
            <person name="Lind A.E."/>
            <person name="van Eijk R."/>
            <person name="Schleper C."/>
            <person name="Guy L."/>
            <person name="Ettema T.J."/>
        </authorList>
    </citation>
    <scope>NUCLEOTIDE SEQUENCE</scope>
</reference>